<proteinExistence type="predicted"/>
<evidence type="ECO:0000313" key="1">
    <source>
        <dbReference type="EMBL" id="AFC17790.1"/>
    </source>
</evidence>
<organism evidence="1">
    <name type="scientific">Porphyra umbilicalis</name>
    <name type="common">Purple laver</name>
    <name type="synonym">Red alga</name>
    <dbReference type="NCBI Taxonomy" id="2786"/>
    <lineage>
        <taxon>Eukaryota</taxon>
        <taxon>Rhodophyta</taxon>
        <taxon>Bangiophyceae</taxon>
        <taxon>Bangiales</taxon>
        <taxon>Bangiaceae</taxon>
        <taxon>Porphyra</taxon>
    </lineage>
</organism>
<protein>
    <submittedName>
        <fullName evidence="1">Uncharacterized protein</fullName>
    </submittedName>
</protein>
<accession>J3RY70</accession>
<name>J3RY70_PORUM</name>
<keyword evidence="1" id="KW-0496">Mitochondrion</keyword>
<reference evidence="1" key="1">
    <citation type="journal article" date="2012" name="Mol. Phylogenet. Evol.">
        <title>Relative rates of evolution among the three genetic compartments of the red alga Porphyra differ from those of green plants and do not correlate with genome architecture.</title>
        <authorList>
            <person name="Smith D.R."/>
            <person name="Hua J."/>
            <person name="Lee R.W."/>
            <person name="Keeling P.J."/>
        </authorList>
    </citation>
    <scope>NUCLEOTIDE SEQUENCE</scope>
</reference>
<dbReference type="GeneID" id="13540070"/>
<geneLocation type="mitochondrion" evidence="1"/>
<sequence length="176" mass="20718">MRSRILHYKKNLIDYDILTQFSVGNVKKLPDFDFYEAQLKSTSFNEVKNICLNLVAIQLLGNSYIDCASCLSTTNFKLRVTNKTKYFLLENIFLLSYKNVFKKFNYFKVIKSSNITTISCHDFLSVVEYFSVNSNFMKLMEKVKDKNLLIKMSYKIKIVDKKSINFYFLKSLGYPF</sequence>
<dbReference type="EMBL" id="JQ388471">
    <property type="protein sequence ID" value="AFC17790.1"/>
    <property type="molecule type" value="Genomic_DNA"/>
</dbReference>
<dbReference type="RefSeq" id="YP_006665887.1">
    <property type="nucleotide sequence ID" value="NC_018544.1"/>
</dbReference>
<dbReference type="AlphaFoldDB" id="J3RY70"/>
<gene>
    <name evidence="1" type="primary">orf176</name>
</gene>